<evidence type="ECO:0000256" key="2">
    <source>
        <dbReference type="ARBA" id="ARBA00022729"/>
    </source>
</evidence>
<sequence>MIGSKIHRLQTPACEWPVIRSAPRIKSAPSTKCSRSIAPCTLSALDRSPSSPYRSLPALASPFQATKMIRSKHPLSVCAALPADNGAGRTLRVRFVRRNRQYQGWGLHIWGDVAQGTEWHKPIPPSGHDNRTVYWDIPLGSEEKQKVVGFEVHLNGVLKGARGELPTSEVAGGDVEAWLVENQQQARLQPKGSPPPDLSKEMPGDLNKACAIWVSRDIIAWRHALMDVDGPRSFTLHASQEGSMYIKEDGLQGTEQQFKLENVSNSLPAQLAEEWPYLAGCSALRVPPEALDQVQQLVQGELAVTMHSATGEAMDATCLQMQGGIDAFFKYDGPLGCWWDEGKGTHTVAVWAPTAQTMELLHYTTPHGGEPTIMPMARNALGAGVWSVDLPKGASWWTYYKFRLKVWCPWTLRYEISEVTDPYARGLSANGERVWVVPTDLEHESLVPQGWHEHPIPSFKQWTDISLYELHIRDFSIADESVPSHLRGKYLAFDPERVKQGNGGKESNGLAHLAKLREAGLNHIHLLPLYDFGSVPEREEEQLKVEEDLSQYPPDSDKQQAAVLAVADQDGFNWGYDPVHWGVPDGSYASDPDGAARIRECREMIMSLHKQGWCVVLDVVYNHVYAAGPNDRNSVLDKLVPGYYQRRDEDGTLCQSTCCNNVATEHYMAERLSVEDLVHWAKHYKVDGFRFDIMGHMLLRTLNKMRAALDGLTVKKDGVDGKRIYIYGEAWNFGEVVDNQRGINCSQLNLTDTGLGGFNDRLRDGALGGGPFSPPDLQGFVTGLSLAPNGSTGQGDAAAQAQELLVLSDWVRYALAGNLSRYKMETANGKVLAGGEAQAMGVPLAYGGQPSEHVAFIGCHDNLTMFDFITEKAAPNLSAEFRVRMQIMCLSLITLSQGVPFVHAGDDILRSKSLDRDSYNSEELIQKHVTFANTGPNQVPGVIMMLLSSGDQGTEAYDPQFEHILVVFNASPEPKELQYPTPLKRLSLHPVQQDAALEDDEMWLKGCAAHDEGAQLEVPPRTTAVFVTTR</sequence>
<dbReference type="Gene3D" id="2.60.40.1130">
    <property type="entry name" value="Rab geranylgeranyltransferase alpha-subunit, insert domain"/>
    <property type="match status" value="1"/>
</dbReference>
<keyword evidence="2" id="KW-0732">Signal</keyword>
<dbReference type="PANTHER" id="PTHR43002">
    <property type="entry name" value="GLYCOGEN DEBRANCHING ENZYME"/>
    <property type="match status" value="1"/>
</dbReference>
<dbReference type="InterPro" id="IPR005323">
    <property type="entry name" value="CBM41_pullulanase"/>
</dbReference>
<dbReference type="Proteomes" id="UP000815325">
    <property type="component" value="Unassembled WGS sequence"/>
</dbReference>
<evidence type="ECO:0000259" key="6">
    <source>
        <dbReference type="Pfam" id="PF03714"/>
    </source>
</evidence>
<name>A0ABQ7GPX8_DUNSA</name>
<evidence type="ECO:0000259" key="8">
    <source>
        <dbReference type="Pfam" id="PF17967"/>
    </source>
</evidence>
<dbReference type="InterPro" id="IPR013780">
    <property type="entry name" value="Glyco_hydro_b"/>
</dbReference>
<dbReference type="InterPro" id="IPR017853">
    <property type="entry name" value="GH"/>
</dbReference>
<reference evidence="9" key="1">
    <citation type="submission" date="2017-08" db="EMBL/GenBank/DDBJ databases">
        <authorList>
            <person name="Polle J.E."/>
            <person name="Barry K."/>
            <person name="Cushman J."/>
            <person name="Schmutz J."/>
            <person name="Tran D."/>
            <person name="Hathwaick L.T."/>
            <person name="Yim W.C."/>
            <person name="Jenkins J."/>
            <person name="Mckie-Krisberg Z.M."/>
            <person name="Prochnik S."/>
            <person name="Lindquist E."/>
            <person name="Dockter R.B."/>
            <person name="Adam C."/>
            <person name="Molina H."/>
            <person name="Bunkerborg J."/>
            <person name="Jin E."/>
            <person name="Buchheim M."/>
            <person name="Magnuson J."/>
        </authorList>
    </citation>
    <scope>NUCLEOTIDE SEQUENCE</scope>
    <source>
        <strain evidence="9">CCAP 19/18</strain>
    </source>
</reference>
<keyword evidence="3 9" id="KW-0378">Hydrolase</keyword>
<dbReference type="InterPro" id="IPR040671">
    <property type="entry name" value="Pullulanase_N2"/>
</dbReference>
<dbReference type="Gene3D" id="3.20.20.80">
    <property type="entry name" value="Glycosidases"/>
    <property type="match status" value="1"/>
</dbReference>
<organism evidence="9 10">
    <name type="scientific">Dunaliella salina</name>
    <name type="common">Green alga</name>
    <name type="synonym">Protococcus salinus</name>
    <dbReference type="NCBI Taxonomy" id="3046"/>
    <lineage>
        <taxon>Eukaryota</taxon>
        <taxon>Viridiplantae</taxon>
        <taxon>Chlorophyta</taxon>
        <taxon>core chlorophytes</taxon>
        <taxon>Chlorophyceae</taxon>
        <taxon>CS clade</taxon>
        <taxon>Chlamydomonadales</taxon>
        <taxon>Dunaliellaceae</taxon>
        <taxon>Dunaliella</taxon>
    </lineage>
</organism>
<feature type="domain" description="Glycoside hydrolase family 13 N-terminal" evidence="5">
    <location>
        <begin position="334"/>
        <end position="424"/>
    </location>
</feature>
<evidence type="ECO:0000259" key="7">
    <source>
        <dbReference type="Pfam" id="PF11852"/>
    </source>
</evidence>
<evidence type="ECO:0000256" key="3">
    <source>
        <dbReference type="ARBA" id="ARBA00022801"/>
    </source>
</evidence>
<feature type="domain" description="Pullulanase carbohydrate-binding module 41" evidence="6">
    <location>
        <begin position="90"/>
        <end position="185"/>
    </location>
</feature>
<dbReference type="InterPro" id="IPR013784">
    <property type="entry name" value="Carb-bd-like_fold"/>
</dbReference>
<comment type="caution">
    <text evidence="9">The sequence shown here is derived from an EMBL/GenBank/DDBJ whole genome shotgun (WGS) entry which is preliminary data.</text>
</comment>
<dbReference type="SUPFAM" id="SSF81296">
    <property type="entry name" value="E set domains"/>
    <property type="match status" value="2"/>
</dbReference>
<evidence type="ECO:0000313" key="10">
    <source>
        <dbReference type="Proteomes" id="UP000815325"/>
    </source>
</evidence>
<dbReference type="InterPro" id="IPR011839">
    <property type="entry name" value="Pullul_strch"/>
</dbReference>
<dbReference type="Pfam" id="PF02922">
    <property type="entry name" value="CBM_48"/>
    <property type="match status" value="1"/>
</dbReference>
<dbReference type="SUPFAM" id="SSF51011">
    <property type="entry name" value="Glycosyl hydrolase domain"/>
    <property type="match status" value="1"/>
</dbReference>
<dbReference type="Gene3D" id="2.60.40.1110">
    <property type="match status" value="1"/>
</dbReference>
<dbReference type="Gene3D" id="2.60.40.1180">
    <property type="entry name" value="Golgi alpha-mannosidase II"/>
    <property type="match status" value="1"/>
</dbReference>
<dbReference type="NCBIfam" id="TIGR02103">
    <property type="entry name" value="pullul_strch"/>
    <property type="match status" value="1"/>
</dbReference>
<comment type="similarity">
    <text evidence="1">Belongs to the glycosyl hydrolase 13 family.</text>
</comment>
<evidence type="ECO:0000256" key="1">
    <source>
        <dbReference type="ARBA" id="ARBA00008061"/>
    </source>
</evidence>
<dbReference type="CDD" id="cd10315">
    <property type="entry name" value="CBM41_pullulanase"/>
    <property type="match status" value="1"/>
</dbReference>
<evidence type="ECO:0000256" key="4">
    <source>
        <dbReference type="ARBA" id="ARBA00023295"/>
    </source>
</evidence>
<keyword evidence="10" id="KW-1185">Reference proteome</keyword>
<dbReference type="Gene3D" id="2.60.40.10">
    <property type="entry name" value="Immunoglobulins"/>
    <property type="match status" value="1"/>
</dbReference>
<dbReference type="Pfam" id="PF03714">
    <property type="entry name" value="PUD"/>
    <property type="match status" value="1"/>
</dbReference>
<dbReference type="InterPro" id="IPR004193">
    <property type="entry name" value="Glyco_hydro_13_N"/>
</dbReference>
<protein>
    <submittedName>
        <fullName evidence="9">Glycoside hydrolase superfamily</fullName>
    </submittedName>
</protein>
<dbReference type="CDD" id="cd02860">
    <property type="entry name" value="E_set_Pullulanase"/>
    <property type="match status" value="1"/>
</dbReference>
<dbReference type="InterPro" id="IPR013783">
    <property type="entry name" value="Ig-like_fold"/>
</dbReference>
<evidence type="ECO:0000313" key="9">
    <source>
        <dbReference type="EMBL" id="KAF5836668.1"/>
    </source>
</evidence>
<dbReference type="InterPro" id="IPR024561">
    <property type="entry name" value="Pullul_strch_C"/>
</dbReference>
<gene>
    <name evidence="9" type="ORF">DUNSADRAFT_5594</name>
</gene>
<dbReference type="EMBL" id="MU069648">
    <property type="protein sequence ID" value="KAF5836668.1"/>
    <property type="molecule type" value="Genomic_DNA"/>
</dbReference>
<dbReference type="SUPFAM" id="SSF51445">
    <property type="entry name" value="(Trans)glycosidases"/>
    <property type="match status" value="1"/>
</dbReference>
<proteinExistence type="inferred from homology"/>
<feature type="domain" description="Pullulanase N2" evidence="8">
    <location>
        <begin position="208"/>
        <end position="326"/>
    </location>
</feature>
<dbReference type="SUPFAM" id="SSF49452">
    <property type="entry name" value="Starch-binding domain-like"/>
    <property type="match status" value="1"/>
</dbReference>
<dbReference type="GO" id="GO:0016787">
    <property type="term" value="F:hydrolase activity"/>
    <property type="evidence" value="ECO:0007669"/>
    <property type="project" value="UniProtKB-KW"/>
</dbReference>
<feature type="domain" description="Alpha-1,6-glucosidases pullulanase-type C-terminal" evidence="7">
    <location>
        <begin position="921"/>
        <end position="1028"/>
    </location>
</feature>
<keyword evidence="4" id="KW-0326">Glycosidase</keyword>
<dbReference type="InterPro" id="IPR014756">
    <property type="entry name" value="Ig_E-set"/>
</dbReference>
<evidence type="ECO:0000259" key="5">
    <source>
        <dbReference type="Pfam" id="PF02922"/>
    </source>
</evidence>
<accession>A0ABQ7GPX8</accession>
<dbReference type="CDD" id="cd11341">
    <property type="entry name" value="AmyAc_Pullulanase_LD-like"/>
    <property type="match status" value="1"/>
</dbReference>
<dbReference type="Pfam" id="PF17967">
    <property type="entry name" value="Pullulanase_N2"/>
    <property type="match status" value="1"/>
</dbReference>
<dbReference type="Pfam" id="PF11852">
    <property type="entry name" value="Pullul_strch_C"/>
    <property type="match status" value="1"/>
</dbReference>